<feature type="region of interest" description="Disordered" evidence="7">
    <location>
        <begin position="132"/>
        <end position="268"/>
    </location>
</feature>
<feature type="domain" description="BZIP" evidence="8">
    <location>
        <begin position="415"/>
        <end position="478"/>
    </location>
</feature>
<dbReference type="AlphaFoldDB" id="A0A364NA89"/>
<dbReference type="InterPro" id="IPR046347">
    <property type="entry name" value="bZIP_sf"/>
</dbReference>
<dbReference type="Pfam" id="PF00170">
    <property type="entry name" value="bZIP_1"/>
    <property type="match status" value="1"/>
</dbReference>
<dbReference type="InterPro" id="IPR051027">
    <property type="entry name" value="bZIP_transcription_factors"/>
</dbReference>
<evidence type="ECO:0000256" key="6">
    <source>
        <dbReference type="SAM" id="Coils"/>
    </source>
</evidence>
<feature type="compositionally biased region" description="Polar residues" evidence="7">
    <location>
        <begin position="321"/>
        <end position="346"/>
    </location>
</feature>
<sequence>MSSPKDSKNSLPPATKPEAAPVKAESSPKAQPVASTEAASSTDTKPATSNAQPLAPPPKPAPATTGDTPDYFNTVHNPFSLEPNVFEQSFGGESGNLQTPGGRPILPPVANITSPAPLPGITPGWQGLRAGPLSPAMLSGPTGQTDYFSESFRGFPTPNESSLRTGLTPGGGGSMFPAPSPNTQAIFNLQSAGVTPGTADFQQSALRAAAQHQANNNVNSNSKPTSNAPTSQPEGATTGMDRQNNNYQQAQQPQQRAHNEPYPNHDVSSAANDLLSFASQNGAARNNQQPFSMPPQQQSMNAGHMPVQPVGANHGRRDTKGSINSVQSAETGDFSESGQSEQAKTGTRSRAKKGAANGKQAAGNKRKAEDTPKNSRKKSNANQGMGDDMDEGDSDDENNIKEEEYDSKGRKMTDEEKRKNFLERNRVAALKCRQRKKQWLANLQAKVELFSTENDALSATVTQLREEIVNLKTLLLAHKDCPVSQAQGLHGAAMNNFLGSDINHQNPYGIAQMQPNGVHMMPMPQGQMMNRFVYPSHRNSSPDEQENARYPSKY</sequence>
<keyword evidence="3" id="KW-0238">DNA-binding</keyword>
<dbReference type="CDD" id="cd14687">
    <property type="entry name" value="bZIP_ATF2"/>
    <property type="match status" value="1"/>
</dbReference>
<evidence type="ECO:0000256" key="4">
    <source>
        <dbReference type="ARBA" id="ARBA00023163"/>
    </source>
</evidence>
<feature type="compositionally biased region" description="Polar residues" evidence="7">
    <location>
        <begin position="181"/>
        <end position="193"/>
    </location>
</feature>
<feature type="region of interest" description="Disordered" evidence="7">
    <location>
        <begin position="280"/>
        <end position="417"/>
    </location>
</feature>
<evidence type="ECO:0000256" key="7">
    <source>
        <dbReference type="SAM" id="MobiDB-lite"/>
    </source>
</evidence>
<dbReference type="GO" id="GO:0003700">
    <property type="term" value="F:DNA-binding transcription factor activity"/>
    <property type="evidence" value="ECO:0007669"/>
    <property type="project" value="InterPro"/>
</dbReference>
<keyword evidence="2" id="KW-0805">Transcription regulation</keyword>
<feature type="region of interest" description="Disordered" evidence="7">
    <location>
        <begin position="534"/>
        <end position="554"/>
    </location>
</feature>
<dbReference type="Gene3D" id="1.20.5.170">
    <property type="match status" value="1"/>
</dbReference>
<reference evidence="10" key="1">
    <citation type="submission" date="2018-05" db="EMBL/GenBank/DDBJ databases">
        <title>Draft genome sequence of Stemphylium lycopersici strain CIDEFI 213.</title>
        <authorList>
            <person name="Medina R."/>
            <person name="Franco M.E.E."/>
            <person name="Lucentini C.G."/>
            <person name="Saparrat M.C.N."/>
            <person name="Balatti P.A."/>
        </authorList>
    </citation>
    <scope>NUCLEOTIDE SEQUENCE [LARGE SCALE GENOMIC DNA]</scope>
    <source>
        <strain evidence="10">CIDEFI 213</strain>
    </source>
</reference>
<evidence type="ECO:0000256" key="2">
    <source>
        <dbReference type="ARBA" id="ARBA00023015"/>
    </source>
</evidence>
<evidence type="ECO:0000313" key="9">
    <source>
        <dbReference type="EMBL" id="RAR13941.1"/>
    </source>
</evidence>
<dbReference type="OrthoDB" id="295274at2759"/>
<dbReference type="InterPro" id="IPR021756">
    <property type="entry name" value="TF_Aft1_HRR"/>
</dbReference>
<dbReference type="Pfam" id="PF11785">
    <property type="entry name" value="Aft1_OSA"/>
    <property type="match status" value="1"/>
</dbReference>
<evidence type="ECO:0000256" key="1">
    <source>
        <dbReference type="ARBA" id="ARBA00004123"/>
    </source>
</evidence>
<feature type="region of interest" description="Disordered" evidence="7">
    <location>
        <begin position="1"/>
        <end position="111"/>
    </location>
</feature>
<dbReference type="Pfam" id="PF11786">
    <property type="entry name" value="Aft1_HRA"/>
    <property type="match status" value="1"/>
</dbReference>
<evidence type="ECO:0000313" key="10">
    <source>
        <dbReference type="Proteomes" id="UP000249619"/>
    </source>
</evidence>
<evidence type="ECO:0000259" key="8">
    <source>
        <dbReference type="PROSITE" id="PS50217"/>
    </source>
</evidence>
<feature type="compositionally biased region" description="Low complexity" evidence="7">
    <location>
        <begin position="202"/>
        <end position="227"/>
    </location>
</feature>
<dbReference type="SUPFAM" id="SSF57959">
    <property type="entry name" value="Leucine zipper domain"/>
    <property type="match status" value="1"/>
</dbReference>
<dbReference type="Pfam" id="PF11787">
    <property type="entry name" value="Aft1_HRR"/>
    <property type="match status" value="1"/>
</dbReference>
<feature type="compositionally biased region" description="Basic and acidic residues" evidence="7">
    <location>
        <begin position="398"/>
        <end position="417"/>
    </location>
</feature>
<keyword evidence="5" id="KW-0539">Nucleus</keyword>
<dbReference type="FunFam" id="1.20.5.170:FF:000053">
    <property type="entry name" value="BZIP transcription factor AtfA"/>
    <property type="match status" value="1"/>
</dbReference>
<feature type="compositionally biased region" description="Acidic residues" evidence="7">
    <location>
        <begin position="387"/>
        <end position="397"/>
    </location>
</feature>
<name>A0A364NA89_STELY</name>
<keyword evidence="6" id="KW-0175">Coiled coil</keyword>
<feature type="compositionally biased region" description="Polar residues" evidence="7">
    <location>
        <begin position="33"/>
        <end position="52"/>
    </location>
</feature>
<protein>
    <submittedName>
        <fullName evidence="9">Bzip transcription factor</fullName>
    </submittedName>
</protein>
<comment type="subcellular location">
    <subcellularLocation>
        <location evidence="1">Nucleus</location>
    </subcellularLocation>
</comment>
<dbReference type="PRINTS" id="PR00043">
    <property type="entry name" value="LEUZIPPRJUN"/>
</dbReference>
<feature type="compositionally biased region" description="Low complexity" evidence="7">
    <location>
        <begin position="354"/>
        <end position="363"/>
    </location>
</feature>
<comment type="caution">
    <text evidence="9">The sequence shown here is derived from an EMBL/GenBank/DDBJ whole genome shotgun (WGS) entry which is preliminary data.</text>
</comment>
<gene>
    <name evidence="9" type="ORF">DDE83_002671</name>
</gene>
<dbReference type="GO" id="GO:0003677">
    <property type="term" value="F:DNA binding"/>
    <property type="evidence" value="ECO:0007669"/>
    <property type="project" value="UniProtKB-KW"/>
</dbReference>
<accession>A0A364NA89</accession>
<dbReference type="GO" id="GO:0005634">
    <property type="term" value="C:nucleus"/>
    <property type="evidence" value="ECO:0007669"/>
    <property type="project" value="UniProtKB-SubCell"/>
</dbReference>
<dbReference type="Proteomes" id="UP000249619">
    <property type="component" value="Unassembled WGS sequence"/>
</dbReference>
<evidence type="ECO:0000256" key="3">
    <source>
        <dbReference type="ARBA" id="ARBA00023125"/>
    </source>
</evidence>
<evidence type="ECO:0000256" key="5">
    <source>
        <dbReference type="ARBA" id="ARBA00023242"/>
    </source>
</evidence>
<dbReference type="InterPro" id="IPR004827">
    <property type="entry name" value="bZIP"/>
</dbReference>
<organism evidence="9 10">
    <name type="scientific">Stemphylium lycopersici</name>
    <name type="common">Tomato gray leaf spot disease fungus</name>
    <name type="synonym">Thyrospora lycopersici</name>
    <dbReference type="NCBI Taxonomy" id="183478"/>
    <lineage>
        <taxon>Eukaryota</taxon>
        <taxon>Fungi</taxon>
        <taxon>Dikarya</taxon>
        <taxon>Ascomycota</taxon>
        <taxon>Pezizomycotina</taxon>
        <taxon>Dothideomycetes</taxon>
        <taxon>Pleosporomycetidae</taxon>
        <taxon>Pleosporales</taxon>
        <taxon>Pleosporineae</taxon>
        <taxon>Pleosporaceae</taxon>
        <taxon>Stemphylium</taxon>
    </lineage>
</organism>
<dbReference type="PANTHER" id="PTHR19304">
    <property type="entry name" value="CYCLIC-AMP RESPONSE ELEMENT BINDING PROTEIN"/>
    <property type="match status" value="1"/>
</dbReference>
<proteinExistence type="predicted"/>
<feature type="compositionally biased region" description="Low complexity" evidence="7">
    <location>
        <begin position="286"/>
        <end position="301"/>
    </location>
</feature>
<dbReference type="STRING" id="183478.A0A364NA89"/>
<feature type="coiled-coil region" evidence="6">
    <location>
        <begin position="440"/>
        <end position="474"/>
    </location>
</feature>
<dbReference type="SMART" id="SM00338">
    <property type="entry name" value="BRLZ"/>
    <property type="match status" value="1"/>
</dbReference>
<dbReference type="PROSITE" id="PS50217">
    <property type="entry name" value="BZIP"/>
    <property type="match status" value="1"/>
</dbReference>
<keyword evidence="4" id="KW-0804">Transcription</keyword>
<feature type="compositionally biased region" description="Low complexity" evidence="7">
    <location>
        <begin position="243"/>
        <end position="255"/>
    </location>
</feature>
<dbReference type="InterPro" id="IPR020956">
    <property type="entry name" value="TF_Aft1_OSM"/>
</dbReference>
<dbReference type="InterPro" id="IPR021755">
    <property type="entry name" value="TF_Aft1_HRA"/>
</dbReference>
<dbReference type="EMBL" id="QGDH01000028">
    <property type="protein sequence ID" value="RAR13941.1"/>
    <property type="molecule type" value="Genomic_DNA"/>
</dbReference>
<dbReference type="InterPro" id="IPR002112">
    <property type="entry name" value="Leuzip_Jun"/>
</dbReference>
<keyword evidence="10" id="KW-1185">Reference proteome</keyword>